<dbReference type="SUPFAM" id="SSF101898">
    <property type="entry name" value="NHL repeat"/>
    <property type="match status" value="1"/>
</dbReference>
<dbReference type="GO" id="GO:0006508">
    <property type="term" value="P:proteolysis"/>
    <property type="evidence" value="ECO:0007669"/>
    <property type="project" value="InterPro"/>
</dbReference>
<dbReference type="PROSITE" id="PS50215">
    <property type="entry name" value="ADAM_MEPRO"/>
    <property type="match status" value="1"/>
</dbReference>
<dbReference type="InterPro" id="IPR003961">
    <property type="entry name" value="FN3_dom"/>
</dbReference>
<dbReference type="PROSITE" id="PS50853">
    <property type="entry name" value="FN3"/>
    <property type="match status" value="1"/>
</dbReference>
<proteinExistence type="predicted"/>
<dbReference type="Proteomes" id="UP000653797">
    <property type="component" value="Unassembled WGS sequence"/>
</dbReference>
<dbReference type="NCBIfam" id="TIGR04183">
    <property type="entry name" value="Por_Secre_tail"/>
    <property type="match status" value="1"/>
</dbReference>
<dbReference type="InterPro" id="IPR026444">
    <property type="entry name" value="Secre_tail"/>
</dbReference>
<name>A0A927AZ62_9BACT</name>
<dbReference type="InterPro" id="IPR015943">
    <property type="entry name" value="WD40/YVTN_repeat-like_dom_sf"/>
</dbReference>
<keyword evidence="4" id="KW-1185">Reference proteome</keyword>
<dbReference type="Gene3D" id="2.60.40.10">
    <property type="entry name" value="Immunoglobulins"/>
    <property type="match status" value="2"/>
</dbReference>
<dbReference type="InterPro" id="IPR013783">
    <property type="entry name" value="Ig-like_fold"/>
</dbReference>
<dbReference type="InterPro" id="IPR001590">
    <property type="entry name" value="Peptidase_M12B"/>
</dbReference>
<organism evidence="3 4">
    <name type="scientific">Spirosoma validum</name>
    <dbReference type="NCBI Taxonomy" id="2771355"/>
    <lineage>
        <taxon>Bacteria</taxon>
        <taxon>Pseudomonadati</taxon>
        <taxon>Bacteroidota</taxon>
        <taxon>Cytophagia</taxon>
        <taxon>Cytophagales</taxon>
        <taxon>Cytophagaceae</taxon>
        <taxon>Spirosoma</taxon>
    </lineage>
</organism>
<dbReference type="GO" id="GO:0004222">
    <property type="term" value="F:metalloendopeptidase activity"/>
    <property type="evidence" value="ECO:0007669"/>
    <property type="project" value="InterPro"/>
</dbReference>
<feature type="domain" description="Peptidase M12B" evidence="1">
    <location>
        <begin position="21"/>
        <end position="201"/>
    </location>
</feature>
<evidence type="ECO:0000313" key="4">
    <source>
        <dbReference type="Proteomes" id="UP000653797"/>
    </source>
</evidence>
<sequence length="1193" mass="131970">MGQLPRLIADQRAREAAGERNTCRLAVEIDSDTYREFEKDTNRIRRYVLSQVSRVSKVFEREINTQLVVVNIHIWKDTEPDPYRGEFDAFKLFSLFWSTWEAGFKQITYDKRIYLFTKYTSGASGVGGGVQAISQLNTHIIAHELGHCFDSPHTHSCYWPGGPIDYFSTIEGDCYSGSLQNSLGTIMSYGYNHLLSFHPLCQALMTNHAVKTLPKLVAPSQVPVLPDQLTLSGNPYLYWNGQPMAERYDLDIASDAGSTQNKVSDTTQVNGYDMSRFNVGQTYYVRVRAVNRFGLSGWSASCQLRIGQPGAIPAPTLFSPVQDQWLTVTTSVNQRVSIVPVASATAYEVQFVRPIDDQFITPVNQGTYSETSFTIPAWLTGTVLWRVRAVVAGQKGPWSSTGRFVINKPYAVIVPFDITQPTPLKFPYQYTISNYTSGIYNLTIQTTVATDTLFTKPTFTKTVRHNGWAINGMIDKLLPNTQYYLKVEEINDQLSPEHPAGVVSRRIQPFRTGTNELSSQWTFINSGTDAKWPQGLVSRGSYMKVATTADAAYVTNADGLVRISQDSLTWQPLSRDATNGQLGNMDQLVDMDQAGNLWSSNRLSVNVYENGYPVPYFQVGKWVEKTRSLVERQTNKQVLYFLGYEANNRLFYSQTGLYQRSGDNITEVYNFPGKEFRKLVGRAGVIWVLFRDYTTSTNELLRYNTITRTADVFSMNNTPQLGKFLDNLTIDGSGNVWVSQINTASPALVLAKFDGQSWTSYSGPRDVNSFVFSLASDPAGILYVVSGTNGTPGLYKFNGKTWQKLTDMPFSSSIGSMAVDARGNVWFNGDFQLIRYASCMTKPAKPTVTATKQLIEAGQSVTLQATGCSNLLWSWRDKNGSVNDQLLPGANPLVVNPLVNTTYRSRCYEDGCAGEATTLDVTLLPKLALYNLTKNTSCQGDSLKAAFTLDGEVAATNQFSFVVKTGTQTTLLPASIRSSGLVAKLPVSLAAGQYVVYAQTTEPTVRSRDSLQLTVLAAPTAELSSDKVTLVPGDSARVSITLSGLAPWRFVRWDNQVIQTAVSPYAYVLKATQPINYNLFISTLSDANCSVGTVKNSLVVSAMLLASEPLVRDGIMVYPNPTSNQLLIELKPGTAPLSGLGLWDSQGRAVGQKRLSNRPRQDEWDMSGLPAGQYILRIETQDGGVANWKVIKQ</sequence>
<dbReference type="AlphaFoldDB" id="A0A927AZ62"/>
<protein>
    <submittedName>
        <fullName evidence="3">T9SS type A sorting domain-containing protein</fullName>
    </submittedName>
</protein>
<gene>
    <name evidence="3" type="ORF">IC230_05990</name>
</gene>
<dbReference type="Gene3D" id="3.40.390.10">
    <property type="entry name" value="Collagenase (Catalytic Domain)"/>
    <property type="match status" value="1"/>
</dbReference>
<dbReference type="InterPro" id="IPR036116">
    <property type="entry name" value="FN3_sf"/>
</dbReference>
<reference evidence="3" key="1">
    <citation type="submission" date="2020-09" db="EMBL/GenBank/DDBJ databases">
        <authorList>
            <person name="Kim M.K."/>
        </authorList>
    </citation>
    <scope>NUCLEOTIDE SEQUENCE</scope>
    <source>
        <strain evidence="3">BT704</strain>
    </source>
</reference>
<evidence type="ECO:0000259" key="1">
    <source>
        <dbReference type="PROSITE" id="PS50215"/>
    </source>
</evidence>
<dbReference type="InterPro" id="IPR024079">
    <property type="entry name" value="MetalloPept_cat_dom_sf"/>
</dbReference>
<comment type="caution">
    <text evidence="3">The sequence shown here is derived from an EMBL/GenBank/DDBJ whole genome shotgun (WGS) entry which is preliminary data.</text>
</comment>
<evidence type="ECO:0000313" key="3">
    <source>
        <dbReference type="EMBL" id="MBD2752431.1"/>
    </source>
</evidence>
<dbReference type="SUPFAM" id="SSF49265">
    <property type="entry name" value="Fibronectin type III"/>
    <property type="match status" value="1"/>
</dbReference>
<feature type="domain" description="Fibronectin type-III" evidence="2">
    <location>
        <begin position="213"/>
        <end position="309"/>
    </location>
</feature>
<dbReference type="SUPFAM" id="SSF55486">
    <property type="entry name" value="Metalloproteases ('zincins'), catalytic domain"/>
    <property type="match status" value="1"/>
</dbReference>
<evidence type="ECO:0000259" key="2">
    <source>
        <dbReference type="PROSITE" id="PS50853"/>
    </source>
</evidence>
<dbReference type="EMBL" id="JACXAA010000002">
    <property type="protein sequence ID" value="MBD2752431.1"/>
    <property type="molecule type" value="Genomic_DNA"/>
</dbReference>
<dbReference type="Pfam" id="PF13688">
    <property type="entry name" value="Reprolysin_5"/>
    <property type="match status" value="1"/>
</dbReference>
<accession>A0A927AZ62</accession>
<dbReference type="Pfam" id="PF18962">
    <property type="entry name" value="Por_Secre_tail"/>
    <property type="match status" value="1"/>
</dbReference>
<dbReference type="Gene3D" id="2.130.10.10">
    <property type="entry name" value="YVTN repeat-like/Quinoprotein amine dehydrogenase"/>
    <property type="match status" value="1"/>
</dbReference>